<reference evidence="1" key="1">
    <citation type="submission" date="2020-11" db="EMBL/GenBank/DDBJ databases">
        <authorList>
            <consortium name="DOE Joint Genome Institute"/>
            <person name="Ahrendt S."/>
            <person name="Riley R."/>
            <person name="Andreopoulos W."/>
            <person name="Labutti K."/>
            <person name="Pangilinan J."/>
            <person name="Ruiz-Duenas F.J."/>
            <person name="Barrasa J.M."/>
            <person name="Sanchez-Garcia M."/>
            <person name="Camarero S."/>
            <person name="Miyauchi S."/>
            <person name="Serrano A."/>
            <person name="Linde D."/>
            <person name="Babiker R."/>
            <person name="Drula E."/>
            <person name="Ayuso-Fernandez I."/>
            <person name="Pacheco R."/>
            <person name="Padilla G."/>
            <person name="Ferreira P."/>
            <person name="Barriuso J."/>
            <person name="Kellner H."/>
            <person name="Castanera R."/>
            <person name="Alfaro M."/>
            <person name="Ramirez L."/>
            <person name="Pisabarro A.G."/>
            <person name="Kuo A."/>
            <person name="Tritt A."/>
            <person name="Lipzen A."/>
            <person name="He G."/>
            <person name="Yan M."/>
            <person name="Ng V."/>
            <person name="Cullen D."/>
            <person name="Martin F."/>
            <person name="Rosso M.-N."/>
            <person name="Henrissat B."/>
            <person name="Hibbett D."/>
            <person name="Martinez A.T."/>
            <person name="Grigoriev I.V."/>
        </authorList>
    </citation>
    <scope>NUCLEOTIDE SEQUENCE</scope>
    <source>
        <strain evidence="1">CBS 506.95</strain>
    </source>
</reference>
<organism evidence="1 2">
    <name type="scientific">Crepidotus variabilis</name>
    <dbReference type="NCBI Taxonomy" id="179855"/>
    <lineage>
        <taxon>Eukaryota</taxon>
        <taxon>Fungi</taxon>
        <taxon>Dikarya</taxon>
        <taxon>Basidiomycota</taxon>
        <taxon>Agaricomycotina</taxon>
        <taxon>Agaricomycetes</taxon>
        <taxon>Agaricomycetidae</taxon>
        <taxon>Agaricales</taxon>
        <taxon>Agaricineae</taxon>
        <taxon>Crepidotaceae</taxon>
        <taxon>Crepidotus</taxon>
    </lineage>
</organism>
<dbReference type="EMBL" id="MU157941">
    <property type="protein sequence ID" value="KAF9522547.1"/>
    <property type="molecule type" value="Genomic_DNA"/>
</dbReference>
<gene>
    <name evidence="1" type="ORF">CPB83DRAFT_864287</name>
</gene>
<comment type="caution">
    <text evidence="1">The sequence shown here is derived from an EMBL/GenBank/DDBJ whole genome shotgun (WGS) entry which is preliminary data.</text>
</comment>
<protein>
    <submittedName>
        <fullName evidence="1">Uncharacterized protein</fullName>
    </submittedName>
</protein>
<name>A0A9P6E4U6_9AGAR</name>
<accession>A0A9P6E4U6</accession>
<dbReference type="AlphaFoldDB" id="A0A9P6E4U6"/>
<evidence type="ECO:0000313" key="2">
    <source>
        <dbReference type="Proteomes" id="UP000807306"/>
    </source>
</evidence>
<keyword evidence="2" id="KW-1185">Reference proteome</keyword>
<evidence type="ECO:0000313" key="1">
    <source>
        <dbReference type="EMBL" id="KAF9522547.1"/>
    </source>
</evidence>
<sequence length="55" mass="6041">MPKSNLGPHYRLSIIIRCRNLNSDNSTPVTPLRLIQSSGLPLCNHSLAASPIILF</sequence>
<proteinExistence type="predicted"/>
<dbReference type="Proteomes" id="UP000807306">
    <property type="component" value="Unassembled WGS sequence"/>
</dbReference>